<dbReference type="PANTHER" id="PTHR31490:SF90">
    <property type="entry name" value="ENDO-1,4-BETA-XYLANASE A"/>
    <property type="match status" value="1"/>
</dbReference>
<dbReference type="Pfam" id="PF00331">
    <property type="entry name" value="Glyco_hydro_10"/>
    <property type="match status" value="1"/>
</dbReference>
<reference evidence="7" key="1">
    <citation type="journal article" date="2011" name="Science">
        <title>Metagenomic discovery of biomass-degrading genes and genomes from cow rumen.</title>
        <authorList>
            <person name="Hess M."/>
            <person name="Sczyrba A."/>
            <person name="Egan R."/>
            <person name="Kim T.W."/>
            <person name="Chokhawala H."/>
            <person name="Schroth G."/>
            <person name="Luo S."/>
            <person name="Clark D.S."/>
            <person name="Chen F."/>
            <person name="Zhang T."/>
            <person name="Mackie R.I."/>
            <person name="Pennacchio L.A."/>
            <person name="Tringe S.G."/>
            <person name="Visel A."/>
            <person name="Woyke T."/>
            <person name="Wang Z."/>
            <person name="Rubin E.M."/>
        </authorList>
    </citation>
    <scope>NUCLEOTIDE SEQUENCE</scope>
</reference>
<keyword evidence="3" id="KW-0119">Carbohydrate metabolism</keyword>
<keyword evidence="1" id="KW-0677">Repeat</keyword>
<keyword evidence="4" id="KW-0326">Glycosidase</keyword>
<organism evidence="7">
    <name type="scientific">uncultured organism</name>
    <dbReference type="NCBI Taxonomy" id="155900"/>
    <lineage>
        <taxon>unclassified sequences</taxon>
        <taxon>environmental samples</taxon>
    </lineage>
</organism>
<evidence type="ECO:0000256" key="1">
    <source>
        <dbReference type="ARBA" id="ARBA00022737"/>
    </source>
</evidence>
<dbReference type="PRINTS" id="PR00134">
    <property type="entry name" value="GLHYDRLASE10"/>
</dbReference>
<dbReference type="InterPro" id="IPR008979">
    <property type="entry name" value="Galactose-bd-like_sf"/>
</dbReference>
<protein>
    <submittedName>
        <fullName evidence="7">Putative carbohydrate-active enzyme</fullName>
    </submittedName>
</protein>
<evidence type="ECO:0000313" key="7">
    <source>
        <dbReference type="EMBL" id="ADX05681.1"/>
    </source>
</evidence>
<dbReference type="InterPro" id="IPR044846">
    <property type="entry name" value="GH10"/>
</dbReference>
<dbReference type="InterPro" id="IPR003305">
    <property type="entry name" value="CenC_carb-bd"/>
</dbReference>
<evidence type="ECO:0000259" key="6">
    <source>
        <dbReference type="PROSITE" id="PS51760"/>
    </source>
</evidence>
<dbReference type="EMBL" id="HQ706014">
    <property type="protein sequence ID" value="ADX05681.1"/>
    <property type="molecule type" value="Genomic_DNA"/>
</dbReference>
<dbReference type="Pfam" id="PF02018">
    <property type="entry name" value="CBM_4_9"/>
    <property type="match status" value="1"/>
</dbReference>
<gene>
    <name evidence="7" type="ORF">SARM_0010</name>
</gene>
<keyword evidence="2" id="KW-0378">Hydrolase</keyword>
<dbReference type="PANTHER" id="PTHR31490">
    <property type="entry name" value="GLYCOSYL HYDROLASE"/>
    <property type="match status" value="1"/>
</dbReference>
<sequence>MVLKEVYKDLFYIGTAVESIHDQFTNNEIGNPDKEALIVREFSSMTCANEMKPVYNMGWSSPDAREDYLPYVINPNAKKMLDWVRANGLKMRAHVMVWHSQCAQEAFCKEYKPVFLPVDEEKLKENPRLRFFQRLDPVCFVDRDTMLRRLESYIDTMLDYIYREGYAEQIYAWDVVNEAIELADKTETGLRNSYWYQVIGDDFIYWAFRFAKAAVKKHSVQYAGVYGIDPTDEAALARIRPTLVYNDYNEWQPDKKAAIIAALKREGHGHGSIIGEGLIDGIGMQGHISDNNDIDEYIDALNEYASLVREVQITELDVKCTCTNINREYYQAVFYKEFFERLLAAKKAGANLTSVTIWGLTDDNSWIRGADPLLFRKDLTAKKSHEALVYAVTGGDLGEPEYVVRNLDKHVFDFETPEGEEQKDPETYGFKMRGFGKCLLSEERAHSGKFSLTSTPRFADWMGITCDVSDFIGQTIQIDAWVYSEAKEITLGADIEGVFPQIATVEGGAEWKKISASYKVPTGQHSLRLFFGTKEANPGPCSPLFLDDVEISLIGQEESFEEETNIAAIRGAGHLPFIFVTDKESVDGKSKSLGVTRQEKDATISLDVSAYIGKTIDVTMFVKTADSLIRIGVDGSEPVLCAEVPSKAGEWTEVHTTATLPDGVLSAKLYVETDGRADFFVDDVFVKLA</sequence>
<keyword evidence="5" id="KW-0624">Polysaccharide degradation</keyword>
<dbReference type="SUPFAM" id="SSF51445">
    <property type="entry name" value="(Trans)glycosidases"/>
    <property type="match status" value="1"/>
</dbReference>
<dbReference type="SMART" id="SM00633">
    <property type="entry name" value="Glyco_10"/>
    <property type="match status" value="1"/>
</dbReference>
<evidence type="ECO:0000256" key="3">
    <source>
        <dbReference type="ARBA" id="ARBA00023277"/>
    </source>
</evidence>
<feature type="domain" description="GH10" evidence="6">
    <location>
        <begin position="14"/>
        <end position="391"/>
    </location>
</feature>
<dbReference type="GO" id="GO:0000272">
    <property type="term" value="P:polysaccharide catabolic process"/>
    <property type="evidence" value="ECO:0007669"/>
    <property type="project" value="UniProtKB-KW"/>
</dbReference>
<evidence type="ECO:0000256" key="2">
    <source>
        <dbReference type="ARBA" id="ARBA00022801"/>
    </source>
</evidence>
<dbReference type="PROSITE" id="PS51760">
    <property type="entry name" value="GH10_2"/>
    <property type="match status" value="1"/>
</dbReference>
<proteinExistence type="predicted"/>
<dbReference type="SUPFAM" id="SSF49785">
    <property type="entry name" value="Galactose-binding domain-like"/>
    <property type="match status" value="2"/>
</dbReference>
<accession>E9NSI6</accession>
<dbReference type="InterPro" id="IPR017853">
    <property type="entry name" value="GH"/>
</dbReference>
<dbReference type="GO" id="GO:0004553">
    <property type="term" value="F:hydrolase activity, hydrolyzing O-glycosyl compounds"/>
    <property type="evidence" value="ECO:0007669"/>
    <property type="project" value="InterPro"/>
</dbReference>
<dbReference type="Gene3D" id="2.60.120.260">
    <property type="entry name" value="Galactose-binding domain-like"/>
    <property type="match status" value="2"/>
</dbReference>
<dbReference type="InterPro" id="IPR001000">
    <property type="entry name" value="GH10_dom"/>
</dbReference>
<dbReference type="AlphaFoldDB" id="E9NSI6"/>
<evidence type="ECO:0000256" key="4">
    <source>
        <dbReference type="ARBA" id="ARBA00023295"/>
    </source>
</evidence>
<name>E9NSI6_9ZZZZ</name>
<evidence type="ECO:0000256" key="5">
    <source>
        <dbReference type="ARBA" id="ARBA00023326"/>
    </source>
</evidence>
<dbReference type="Gene3D" id="3.20.20.80">
    <property type="entry name" value="Glycosidases"/>
    <property type="match status" value="1"/>
</dbReference>